<feature type="transmembrane region" description="Helical" evidence="5">
    <location>
        <begin position="330"/>
        <end position="347"/>
    </location>
</feature>
<sequence length="485" mass="56705">MKMKNKYGGNVKELTLMLLFSFLCLGTLFLSSATFVNTQITAKWYCFFWGFSAFILNYVLYSFFLGKIQLRNTISVFCLIITGLCTIQALYGILQCVGIFPAVGGFRITGSFDNPAGFAACLCAGFPFSFYFVRKEYVWQRWLSLTAVVILCIAVILSASRAGIIALFVVALFMVFYRFKIKTKLKISILSLSFVLALSGLYFLKKDSANGRLLIWRCTYEMIKDKPIHGFGYGGFKANYMNYQARYFEEHPDSKYAMLADNVNRPFNEYLLLFVNFGVFGLLVLILMLYRFWQIYKYNTHKTLLEYRAYWCLLSIAVFSLFSYPLTYPFVWVMGLSSMTILFYPLWRTQKKMFYALRPVIILFLLFVGYMTYDRMITEMKWCKIAHKSLAGQTKQMLPEYQSLYGKLQNNELFLYNYAAELNVVNQYEKSLKIAHECEQLWADYDLQMLIADNYQKKLQYKEAEFHYIKAANMCPVKFIPLYLY</sequence>
<feature type="transmembrane region" description="Helical" evidence="5">
    <location>
        <begin position="142"/>
        <end position="158"/>
    </location>
</feature>
<feature type="transmembrane region" description="Helical" evidence="5">
    <location>
        <begin position="305"/>
        <end position="324"/>
    </location>
</feature>
<dbReference type="PANTHER" id="PTHR37422">
    <property type="entry name" value="TEICHURONIC ACID BIOSYNTHESIS PROTEIN TUAE"/>
    <property type="match status" value="1"/>
</dbReference>
<dbReference type="AlphaFoldDB" id="A0A5J4SRQ4"/>
<name>A0A5J4SRQ4_9ZZZZ</name>
<feature type="transmembrane region" description="Helical" evidence="5">
    <location>
        <begin position="77"/>
        <end position="103"/>
    </location>
</feature>
<feature type="transmembrane region" description="Helical" evidence="5">
    <location>
        <begin position="48"/>
        <end position="65"/>
    </location>
</feature>
<dbReference type="EMBL" id="SNRY01000058">
    <property type="protein sequence ID" value="KAA6348869.1"/>
    <property type="molecule type" value="Genomic_DNA"/>
</dbReference>
<evidence type="ECO:0000259" key="6">
    <source>
        <dbReference type="Pfam" id="PF04932"/>
    </source>
</evidence>
<evidence type="ECO:0000256" key="5">
    <source>
        <dbReference type="SAM" id="Phobius"/>
    </source>
</evidence>
<reference evidence="7" key="1">
    <citation type="submission" date="2019-03" db="EMBL/GenBank/DDBJ databases">
        <title>Single cell metagenomics reveals metabolic interactions within the superorganism composed of flagellate Streblomastix strix and complex community of Bacteroidetes bacteria on its surface.</title>
        <authorList>
            <person name="Treitli S.C."/>
            <person name="Kolisko M."/>
            <person name="Husnik F."/>
            <person name="Keeling P."/>
            <person name="Hampl V."/>
        </authorList>
    </citation>
    <scope>NUCLEOTIDE SEQUENCE</scope>
    <source>
        <strain evidence="7">STM</strain>
    </source>
</reference>
<organism evidence="7">
    <name type="scientific">termite gut metagenome</name>
    <dbReference type="NCBI Taxonomy" id="433724"/>
    <lineage>
        <taxon>unclassified sequences</taxon>
        <taxon>metagenomes</taxon>
        <taxon>organismal metagenomes</taxon>
    </lineage>
</organism>
<gene>
    <name evidence="7" type="ORF">EZS27_003669</name>
</gene>
<protein>
    <recommendedName>
        <fullName evidence="6">O-antigen ligase-related domain-containing protein</fullName>
    </recommendedName>
</protein>
<evidence type="ECO:0000313" key="7">
    <source>
        <dbReference type="EMBL" id="KAA6348869.1"/>
    </source>
</evidence>
<keyword evidence="2 5" id="KW-0812">Transmembrane</keyword>
<dbReference type="Pfam" id="PF04932">
    <property type="entry name" value="Wzy_C"/>
    <property type="match status" value="1"/>
</dbReference>
<evidence type="ECO:0000256" key="4">
    <source>
        <dbReference type="ARBA" id="ARBA00023136"/>
    </source>
</evidence>
<feature type="transmembrane region" description="Helical" evidence="5">
    <location>
        <begin position="270"/>
        <end position="293"/>
    </location>
</feature>
<feature type="transmembrane region" description="Helical" evidence="5">
    <location>
        <begin position="354"/>
        <end position="373"/>
    </location>
</feature>
<feature type="transmembrane region" description="Helical" evidence="5">
    <location>
        <begin position="187"/>
        <end position="204"/>
    </location>
</feature>
<dbReference type="GO" id="GO:0016020">
    <property type="term" value="C:membrane"/>
    <property type="evidence" value="ECO:0007669"/>
    <property type="project" value="UniProtKB-SubCell"/>
</dbReference>
<proteinExistence type="predicted"/>
<comment type="caution">
    <text evidence="7">The sequence shown here is derived from an EMBL/GenBank/DDBJ whole genome shotgun (WGS) entry which is preliminary data.</text>
</comment>
<comment type="subcellular location">
    <subcellularLocation>
        <location evidence="1">Membrane</location>
        <topology evidence="1">Multi-pass membrane protein</topology>
    </subcellularLocation>
</comment>
<feature type="domain" description="O-antigen ligase-related" evidence="6">
    <location>
        <begin position="147"/>
        <end position="286"/>
    </location>
</feature>
<evidence type="ECO:0000256" key="3">
    <source>
        <dbReference type="ARBA" id="ARBA00022989"/>
    </source>
</evidence>
<dbReference type="InterPro" id="IPR051533">
    <property type="entry name" value="WaaL-like"/>
</dbReference>
<feature type="transmembrane region" description="Helical" evidence="5">
    <location>
        <begin position="115"/>
        <end position="133"/>
    </location>
</feature>
<evidence type="ECO:0000256" key="2">
    <source>
        <dbReference type="ARBA" id="ARBA00022692"/>
    </source>
</evidence>
<dbReference type="PANTHER" id="PTHR37422:SF13">
    <property type="entry name" value="LIPOPOLYSACCHARIDE BIOSYNTHESIS PROTEIN PA4999-RELATED"/>
    <property type="match status" value="1"/>
</dbReference>
<feature type="transmembrane region" description="Helical" evidence="5">
    <location>
        <begin position="164"/>
        <end position="180"/>
    </location>
</feature>
<evidence type="ECO:0000256" key="1">
    <source>
        <dbReference type="ARBA" id="ARBA00004141"/>
    </source>
</evidence>
<accession>A0A5J4SRQ4</accession>
<keyword evidence="4 5" id="KW-0472">Membrane</keyword>
<dbReference type="InterPro" id="IPR007016">
    <property type="entry name" value="O-antigen_ligase-rel_domated"/>
</dbReference>
<keyword evidence="3 5" id="KW-1133">Transmembrane helix</keyword>